<name>A0A0P0G9G6_9BACE</name>
<organism evidence="1 2">
    <name type="scientific">Bacteroides cellulosilyticus</name>
    <dbReference type="NCBI Taxonomy" id="246787"/>
    <lineage>
        <taxon>Bacteria</taxon>
        <taxon>Pseudomonadati</taxon>
        <taxon>Bacteroidota</taxon>
        <taxon>Bacteroidia</taxon>
        <taxon>Bacteroidales</taxon>
        <taxon>Bacteroidaceae</taxon>
        <taxon>Bacteroides</taxon>
    </lineage>
</organism>
<dbReference type="EMBL" id="CP012801">
    <property type="protein sequence ID" value="ALJ57282.1"/>
    <property type="molecule type" value="Genomic_DNA"/>
</dbReference>
<dbReference type="PATRIC" id="fig|246787.4.peg.5"/>
<protein>
    <submittedName>
        <fullName evidence="1">Uncharacterized protein</fullName>
    </submittedName>
</protein>
<reference evidence="1 2" key="1">
    <citation type="journal article" date="2015" name="Science">
        <title>Genetic determinants of in vivo fitness and diet responsiveness in multiple human gut Bacteroides.</title>
        <authorList>
            <person name="Wu M."/>
            <person name="McNulty N.P."/>
            <person name="Rodionov D.A."/>
            <person name="Khoroshkin M.S."/>
            <person name="Griffin N.W."/>
            <person name="Cheng J."/>
            <person name="Latreille P."/>
            <person name="Kerstetter R.A."/>
            <person name="Terrapon N."/>
            <person name="Henrissat B."/>
            <person name="Osterman A.L."/>
            <person name="Gordon J.I."/>
        </authorList>
    </citation>
    <scope>NUCLEOTIDE SEQUENCE [LARGE SCALE GENOMIC DNA]</scope>
    <source>
        <strain evidence="1 2">WH2</strain>
    </source>
</reference>
<dbReference type="Proteomes" id="UP000061809">
    <property type="component" value="Chromosome"/>
</dbReference>
<sequence length="106" mass="12582">MKQIEIEVDWNDGDYETIRKKLSDDKLDYFRPLFQAISKKGKRHNWVQEEREGYLGSLIDMYPDIPEEVLNEFDEILNLCSGDCRGWIHTICSIQIIEINVIEYLV</sequence>
<dbReference type="KEGG" id="bcel:BcellWH2_00005"/>
<accession>A0A0P0G9G6</accession>
<gene>
    <name evidence="1" type="ORF">BcellWH2_00005</name>
</gene>
<dbReference type="RefSeq" id="WP_029428005.1">
    <property type="nucleotide sequence ID" value="NZ_CP012801.1"/>
</dbReference>
<dbReference type="AlphaFoldDB" id="A0A0P0G9G6"/>
<evidence type="ECO:0000313" key="1">
    <source>
        <dbReference type="EMBL" id="ALJ57282.1"/>
    </source>
</evidence>
<proteinExistence type="predicted"/>
<evidence type="ECO:0000313" key="2">
    <source>
        <dbReference type="Proteomes" id="UP000061809"/>
    </source>
</evidence>